<evidence type="ECO:0000256" key="8">
    <source>
        <dbReference type="ARBA" id="ARBA00022573"/>
    </source>
</evidence>
<comment type="catalytic activity">
    <reaction evidence="17 19">
        <text>alpha-ribazole + adenosylcob(III)inamide-GDP = adenosylcob(III)alamin + GMP + H(+)</text>
        <dbReference type="Rhea" id="RHEA:16049"/>
        <dbReference type="ChEBI" id="CHEBI:10329"/>
        <dbReference type="ChEBI" id="CHEBI:15378"/>
        <dbReference type="ChEBI" id="CHEBI:18408"/>
        <dbReference type="ChEBI" id="CHEBI:58115"/>
        <dbReference type="ChEBI" id="CHEBI:60487"/>
        <dbReference type="EC" id="2.7.8.26"/>
    </reaction>
</comment>
<comment type="pathway">
    <text evidence="3 19">Cofactor biosynthesis; adenosylcobalamin biosynthesis; adenosylcobalamin from cob(II)yrinate a,c-diamide: step 7/7.</text>
</comment>
<evidence type="ECO:0000256" key="18">
    <source>
        <dbReference type="ARBA" id="ARBA00049504"/>
    </source>
</evidence>
<evidence type="ECO:0000256" key="2">
    <source>
        <dbReference type="ARBA" id="ARBA00004651"/>
    </source>
</evidence>
<dbReference type="EC" id="2.7.8.26" evidence="5 19"/>
<dbReference type="PANTHER" id="PTHR34148">
    <property type="entry name" value="ADENOSYLCOBINAMIDE-GDP RIBAZOLETRANSFERASE"/>
    <property type="match status" value="1"/>
</dbReference>
<reference evidence="20 21" key="1">
    <citation type="submission" date="2023-09" db="EMBL/GenBank/DDBJ databases">
        <authorList>
            <person name="Rey-Velasco X."/>
        </authorList>
    </citation>
    <scope>NUCLEOTIDE SEQUENCE [LARGE SCALE GENOMIC DNA]</scope>
    <source>
        <strain evidence="20 21">F390</strain>
    </source>
</reference>
<dbReference type="EMBL" id="JAVRHS010000017">
    <property type="protein sequence ID" value="MDT0577094.1"/>
    <property type="molecule type" value="Genomic_DNA"/>
</dbReference>
<evidence type="ECO:0000256" key="1">
    <source>
        <dbReference type="ARBA" id="ARBA00001946"/>
    </source>
</evidence>
<comment type="similarity">
    <text evidence="4 19">Belongs to the CobS family.</text>
</comment>
<dbReference type="HAMAP" id="MF_00719">
    <property type="entry name" value="CobS"/>
    <property type="match status" value="1"/>
</dbReference>
<sequence>MKKQFMGFCAAWVFLTRIPLPTMDMNEENFAQAPAFYPLVGLLIGGIGSVGYAVGHWIEGPVIGAIFALGATLLATGAFHEDGLADLFDGLGAQTKDHMLEVMRDSRLGTFGAAALFLVLGLKIAILVALPASFTLVALPLAHGISRMSAVLVIATSSYSRSEGTAKPVAKGISRSALLIGSFTSITALTAFGLWSSFDLAAVSLAGLAVGHVLTRLLFERKLGGYTGDCLGAVQQVSEVGIYLAIAAWL</sequence>
<evidence type="ECO:0000256" key="5">
    <source>
        <dbReference type="ARBA" id="ARBA00013200"/>
    </source>
</evidence>
<keyword evidence="21" id="KW-1185">Reference proteome</keyword>
<evidence type="ECO:0000256" key="9">
    <source>
        <dbReference type="ARBA" id="ARBA00022679"/>
    </source>
</evidence>
<evidence type="ECO:0000256" key="17">
    <source>
        <dbReference type="ARBA" id="ARBA00048623"/>
    </source>
</evidence>
<feature type="transmembrane region" description="Helical" evidence="19">
    <location>
        <begin position="111"/>
        <end position="139"/>
    </location>
</feature>
<keyword evidence="7 19" id="KW-1003">Cell membrane</keyword>
<keyword evidence="8 19" id="KW-0169">Cobalamin biosynthesis</keyword>
<protein>
    <recommendedName>
        <fullName evidence="6 19">Adenosylcobinamide-GDP ribazoletransferase</fullName>
        <ecNumber evidence="5 19">2.7.8.26</ecNumber>
    </recommendedName>
    <alternativeName>
        <fullName evidence="16 19">Cobalamin synthase</fullName>
    </alternativeName>
    <alternativeName>
        <fullName evidence="15 19">Cobalamin-5'-phosphate synthase</fullName>
    </alternativeName>
</protein>
<feature type="transmembrane region" description="Helical" evidence="19">
    <location>
        <begin position="35"/>
        <end position="55"/>
    </location>
</feature>
<dbReference type="Pfam" id="PF02654">
    <property type="entry name" value="CobS"/>
    <property type="match status" value="1"/>
</dbReference>
<keyword evidence="11 19" id="KW-0460">Magnesium</keyword>
<evidence type="ECO:0000256" key="6">
    <source>
        <dbReference type="ARBA" id="ARBA00015850"/>
    </source>
</evidence>
<dbReference type="RefSeq" id="WP_311341669.1">
    <property type="nucleotide sequence ID" value="NZ_JAVRHS010000017.1"/>
</dbReference>
<evidence type="ECO:0000256" key="7">
    <source>
        <dbReference type="ARBA" id="ARBA00022475"/>
    </source>
</evidence>
<evidence type="ECO:0000256" key="15">
    <source>
        <dbReference type="ARBA" id="ARBA00032605"/>
    </source>
</evidence>
<dbReference type="PANTHER" id="PTHR34148:SF1">
    <property type="entry name" value="ADENOSYLCOBINAMIDE-GDP RIBAZOLETRANSFERASE"/>
    <property type="match status" value="1"/>
</dbReference>
<feature type="transmembrane region" description="Helical" evidence="19">
    <location>
        <begin position="177"/>
        <end position="195"/>
    </location>
</feature>
<evidence type="ECO:0000313" key="21">
    <source>
        <dbReference type="Proteomes" id="UP001259803"/>
    </source>
</evidence>
<keyword evidence="13 19" id="KW-0472">Membrane</keyword>
<evidence type="ECO:0000256" key="12">
    <source>
        <dbReference type="ARBA" id="ARBA00022989"/>
    </source>
</evidence>
<evidence type="ECO:0000256" key="4">
    <source>
        <dbReference type="ARBA" id="ARBA00010561"/>
    </source>
</evidence>
<comment type="catalytic activity">
    <reaction evidence="18 19">
        <text>alpha-ribazole 5'-phosphate + adenosylcob(III)inamide-GDP = adenosylcob(III)alamin 5'-phosphate + GMP + H(+)</text>
        <dbReference type="Rhea" id="RHEA:23560"/>
        <dbReference type="ChEBI" id="CHEBI:15378"/>
        <dbReference type="ChEBI" id="CHEBI:57918"/>
        <dbReference type="ChEBI" id="CHEBI:58115"/>
        <dbReference type="ChEBI" id="CHEBI:60487"/>
        <dbReference type="ChEBI" id="CHEBI:60493"/>
        <dbReference type="EC" id="2.7.8.26"/>
    </reaction>
</comment>
<evidence type="ECO:0000256" key="3">
    <source>
        <dbReference type="ARBA" id="ARBA00004663"/>
    </source>
</evidence>
<dbReference type="NCBIfam" id="TIGR00317">
    <property type="entry name" value="cobS"/>
    <property type="match status" value="1"/>
</dbReference>
<evidence type="ECO:0000256" key="16">
    <source>
        <dbReference type="ARBA" id="ARBA00032853"/>
    </source>
</evidence>
<feature type="transmembrane region" description="Helical" evidence="19">
    <location>
        <begin position="201"/>
        <end position="219"/>
    </location>
</feature>
<comment type="function">
    <text evidence="14 19">Joins adenosylcobinamide-GDP and alpha-ribazole to generate adenosylcobalamin (Ado-cobalamin). Also synthesizes adenosylcobalamin 5'-phosphate from adenosylcobinamide-GDP and alpha-ribazole 5'-phosphate.</text>
</comment>
<proteinExistence type="inferred from homology"/>
<accession>A0ABU2ZNE6</accession>
<comment type="subcellular location">
    <subcellularLocation>
        <location evidence="2 19">Cell membrane</location>
        <topology evidence="2 19">Multi-pass membrane protein</topology>
    </subcellularLocation>
</comment>
<feature type="transmembrane region" description="Helical" evidence="19">
    <location>
        <begin position="62"/>
        <end position="80"/>
    </location>
</feature>
<comment type="caution">
    <text evidence="20">The sequence shown here is derived from an EMBL/GenBank/DDBJ whole genome shotgun (WGS) entry which is preliminary data.</text>
</comment>
<evidence type="ECO:0000256" key="11">
    <source>
        <dbReference type="ARBA" id="ARBA00022842"/>
    </source>
</evidence>
<evidence type="ECO:0000256" key="19">
    <source>
        <dbReference type="HAMAP-Rule" id="MF_00719"/>
    </source>
</evidence>
<gene>
    <name evidence="19 20" type="primary">cobS</name>
    <name evidence="20" type="ORF">RM533_13055</name>
</gene>
<dbReference type="Proteomes" id="UP001259803">
    <property type="component" value="Unassembled WGS sequence"/>
</dbReference>
<keyword evidence="9 19" id="KW-0808">Transferase</keyword>
<dbReference type="GO" id="GO:0051073">
    <property type="term" value="F:adenosylcobinamide-GDP ribazoletransferase activity"/>
    <property type="evidence" value="ECO:0007669"/>
    <property type="project" value="UniProtKB-EC"/>
</dbReference>
<keyword evidence="10 19" id="KW-0812">Transmembrane</keyword>
<dbReference type="InterPro" id="IPR003805">
    <property type="entry name" value="CobS"/>
</dbReference>
<organism evidence="20 21">
    <name type="scientific">Croceicoccus esteveae</name>
    <dbReference type="NCBI Taxonomy" id="3075597"/>
    <lineage>
        <taxon>Bacteria</taxon>
        <taxon>Pseudomonadati</taxon>
        <taxon>Pseudomonadota</taxon>
        <taxon>Alphaproteobacteria</taxon>
        <taxon>Sphingomonadales</taxon>
        <taxon>Erythrobacteraceae</taxon>
        <taxon>Croceicoccus</taxon>
    </lineage>
</organism>
<evidence type="ECO:0000256" key="10">
    <source>
        <dbReference type="ARBA" id="ARBA00022692"/>
    </source>
</evidence>
<keyword evidence="12 19" id="KW-1133">Transmembrane helix</keyword>
<evidence type="ECO:0000256" key="14">
    <source>
        <dbReference type="ARBA" id="ARBA00025228"/>
    </source>
</evidence>
<name>A0ABU2ZNE6_9SPHN</name>
<evidence type="ECO:0000313" key="20">
    <source>
        <dbReference type="EMBL" id="MDT0577094.1"/>
    </source>
</evidence>
<evidence type="ECO:0000256" key="13">
    <source>
        <dbReference type="ARBA" id="ARBA00023136"/>
    </source>
</evidence>
<comment type="cofactor">
    <cofactor evidence="1 19">
        <name>Mg(2+)</name>
        <dbReference type="ChEBI" id="CHEBI:18420"/>
    </cofactor>
</comment>